<evidence type="ECO:0000256" key="1">
    <source>
        <dbReference type="SAM" id="MobiDB-lite"/>
    </source>
</evidence>
<feature type="transmembrane region" description="Helical" evidence="2">
    <location>
        <begin position="76"/>
        <end position="101"/>
    </location>
</feature>
<comment type="caution">
    <text evidence="3">The sequence shown here is derived from an EMBL/GenBank/DDBJ whole genome shotgun (WGS) entry which is preliminary data.</text>
</comment>
<feature type="transmembrane region" description="Helical" evidence="2">
    <location>
        <begin position="107"/>
        <end position="129"/>
    </location>
</feature>
<dbReference type="Proteomes" id="UP001597090">
    <property type="component" value="Unassembled WGS sequence"/>
</dbReference>
<feature type="region of interest" description="Disordered" evidence="1">
    <location>
        <begin position="158"/>
        <end position="196"/>
    </location>
</feature>
<proteinExistence type="predicted"/>
<dbReference type="EMBL" id="JBHTIH010000003">
    <property type="protein sequence ID" value="MFD0738866.1"/>
    <property type="molecule type" value="Genomic_DNA"/>
</dbReference>
<protein>
    <submittedName>
        <fullName evidence="3">Phage holin family protein</fullName>
    </submittedName>
</protein>
<feature type="compositionally biased region" description="Pro residues" evidence="1">
    <location>
        <begin position="11"/>
        <end position="31"/>
    </location>
</feature>
<keyword evidence="2" id="KW-0472">Membrane</keyword>
<name>A0ABW2YLY5_9GAMM</name>
<feature type="compositionally biased region" description="Basic and acidic residues" evidence="1">
    <location>
        <begin position="1"/>
        <end position="10"/>
    </location>
</feature>
<feature type="region of interest" description="Disordered" evidence="1">
    <location>
        <begin position="1"/>
        <end position="35"/>
    </location>
</feature>
<accession>A0ABW2YLY5</accession>
<keyword evidence="2" id="KW-1133">Transmembrane helix</keyword>
<dbReference type="RefSeq" id="WP_386811885.1">
    <property type="nucleotide sequence ID" value="NZ_JBHTIH010000003.1"/>
</dbReference>
<evidence type="ECO:0000256" key="2">
    <source>
        <dbReference type="SAM" id="Phobius"/>
    </source>
</evidence>
<keyword evidence="2" id="KW-0812">Transmembrane</keyword>
<evidence type="ECO:0000313" key="4">
    <source>
        <dbReference type="Proteomes" id="UP001597090"/>
    </source>
</evidence>
<gene>
    <name evidence="3" type="ORF">ACFQZQ_06185</name>
</gene>
<sequence>MSDAGGEREPPTGPGPIPGPVPDPAPAPPPDLGESLRDVAAAGRAGLGAAGDAAKAFRTLLSADISLARSAFGRTLALTGVAIAFGASAWLLLMAALIVFLSRTLAWPWTVSLLVTALLSLAITVFAGWQSMRYFEHTRLQATRRQLARLGIGELADFTPEPGSPASTREVTENAPPVTRDGEPVKGEQGIDVTPP</sequence>
<keyword evidence="4" id="KW-1185">Reference proteome</keyword>
<reference evidence="4" key="1">
    <citation type="journal article" date="2019" name="Int. J. Syst. Evol. Microbiol.">
        <title>The Global Catalogue of Microorganisms (GCM) 10K type strain sequencing project: providing services to taxonomists for standard genome sequencing and annotation.</title>
        <authorList>
            <consortium name="The Broad Institute Genomics Platform"/>
            <consortium name="The Broad Institute Genome Sequencing Center for Infectious Disease"/>
            <person name="Wu L."/>
            <person name="Ma J."/>
        </authorList>
    </citation>
    <scope>NUCLEOTIDE SEQUENCE [LARGE SCALE GENOMIC DNA]</scope>
    <source>
        <strain evidence="4">CCUG 55491</strain>
    </source>
</reference>
<evidence type="ECO:0000313" key="3">
    <source>
        <dbReference type="EMBL" id="MFD0738866.1"/>
    </source>
</evidence>
<organism evidence="3 4">
    <name type="scientific">Lysobacter koreensis</name>
    <dbReference type="NCBI Taxonomy" id="266122"/>
    <lineage>
        <taxon>Bacteria</taxon>
        <taxon>Pseudomonadati</taxon>
        <taxon>Pseudomonadota</taxon>
        <taxon>Gammaproteobacteria</taxon>
        <taxon>Lysobacterales</taxon>
        <taxon>Lysobacteraceae</taxon>
        <taxon>Lysobacter</taxon>
    </lineage>
</organism>